<protein>
    <submittedName>
        <fullName evidence="3">DUF4212 domain-containing protein</fullName>
    </submittedName>
</protein>
<keyword evidence="1" id="KW-1133">Transmembrane helix</keyword>
<keyword evidence="1" id="KW-0812">Transmembrane</keyword>
<gene>
    <name evidence="3" type="ORF">LNV07_01125</name>
</gene>
<dbReference type="EMBL" id="JAJIRN010000001">
    <property type="protein sequence ID" value="MCV2366701.1"/>
    <property type="molecule type" value="Genomic_DNA"/>
</dbReference>
<name>A0ABT2Y8S1_9BURK</name>
<reference evidence="3 4" key="1">
    <citation type="submission" date="2021-11" db="EMBL/GenBank/DDBJ databases">
        <authorList>
            <person name="Liang Q."/>
            <person name="Mou H."/>
            <person name="Liu Z."/>
        </authorList>
    </citation>
    <scope>NUCLEOTIDE SEQUENCE [LARGE SCALE GENOMIC DNA]</scope>
    <source>
        <strain evidence="3 4">CHU3</strain>
    </source>
</reference>
<sequence>MKVPDKTWGAPAQVAADAFYWQRSRRLSFGLLLIWALVTFGGTFYARELNFSFFGWPFSFWLAAQGAVLLYCVLIAYYAHAMRKLDDAHRAQAKKASIEAASASG</sequence>
<feature type="domain" description="Sodium symporter small subunit" evidence="2">
    <location>
        <begin position="20"/>
        <end position="90"/>
    </location>
</feature>
<dbReference type="InterPro" id="IPR019886">
    <property type="entry name" value="Na_symporter_ssu"/>
</dbReference>
<dbReference type="Pfam" id="PF13937">
    <property type="entry name" value="DUF4212"/>
    <property type="match status" value="1"/>
</dbReference>
<evidence type="ECO:0000256" key="1">
    <source>
        <dbReference type="SAM" id="Phobius"/>
    </source>
</evidence>
<feature type="transmembrane region" description="Helical" evidence="1">
    <location>
        <begin position="27"/>
        <end position="46"/>
    </location>
</feature>
<organism evidence="3 4">
    <name type="scientific">Roseateles oligotrophus</name>
    <dbReference type="NCBI Taxonomy" id="1769250"/>
    <lineage>
        <taxon>Bacteria</taxon>
        <taxon>Pseudomonadati</taxon>
        <taxon>Pseudomonadota</taxon>
        <taxon>Betaproteobacteria</taxon>
        <taxon>Burkholderiales</taxon>
        <taxon>Sphaerotilaceae</taxon>
        <taxon>Roseateles</taxon>
    </lineage>
</organism>
<dbReference type="Proteomes" id="UP001209701">
    <property type="component" value="Unassembled WGS sequence"/>
</dbReference>
<dbReference type="RefSeq" id="WP_263569337.1">
    <property type="nucleotide sequence ID" value="NZ_JAJIRN010000001.1"/>
</dbReference>
<evidence type="ECO:0000313" key="3">
    <source>
        <dbReference type="EMBL" id="MCV2366701.1"/>
    </source>
</evidence>
<comment type="caution">
    <text evidence="3">The sequence shown here is derived from an EMBL/GenBank/DDBJ whole genome shotgun (WGS) entry which is preliminary data.</text>
</comment>
<accession>A0ABT2Y8S1</accession>
<feature type="transmembrane region" description="Helical" evidence="1">
    <location>
        <begin position="58"/>
        <end position="79"/>
    </location>
</feature>
<evidence type="ECO:0000313" key="4">
    <source>
        <dbReference type="Proteomes" id="UP001209701"/>
    </source>
</evidence>
<proteinExistence type="predicted"/>
<keyword evidence="4" id="KW-1185">Reference proteome</keyword>
<dbReference type="NCBIfam" id="TIGR03647">
    <property type="entry name" value="Na_symport_sm"/>
    <property type="match status" value="1"/>
</dbReference>
<evidence type="ECO:0000259" key="2">
    <source>
        <dbReference type="Pfam" id="PF13937"/>
    </source>
</evidence>
<keyword evidence="1" id="KW-0472">Membrane</keyword>